<dbReference type="Proteomes" id="UP000013785">
    <property type="component" value="Unassembled WGS sequence"/>
</dbReference>
<evidence type="ECO:0000256" key="2">
    <source>
        <dbReference type="ARBA" id="ARBA00022741"/>
    </source>
</evidence>
<dbReference type="PANTHER" id="PTHR42788:SF13">
    <property type="entry name" value="ALIPHATIC SULFONATES IMPORT ATP-BINDING PROTEIN SSUB"/>
    <property type="match status" value="1"/>
</dbReference>
<accession>R3WJD7</accession>
<comment type="caution">
    <text evidence="5">The sequence shown here is derived from an EMBL/GenBank/DDBJ whole genome shotgun (WGS) entry which is preliminary data.</text>
</comment>
<keyword evidence="6" id="KW-1185">Reference proteome</keyword>
<dbReference type="InterPro" id="IPR050166">
    <property type="entry name" value="ABC_transporter_ATP-bind"/>
</dbReference>
<dbReference type="SUPFAM" id="SSF52540">
    <property type="entry name" value="P-loop containing nucleoside triphosphate hydrolases"/>
    <property type="match status" value="1"/>
</dbReference>
<dbReference type="STRING" id="154621.RV11_GL002688"/>
<evidence type="ECO:0000256" key="1">
    <source>
        <dbReference type="ARBA" id="ARBA00022448"/>
    </source>
</evidence>
<dbReference type="Pfam" id="PF00005">
    <property type="entry name" value="ABC_tran"/>
    <property type="match status" value="1"/>
</dbReference>
<dbReference type="AlphaFoldDB" id="R3WJD7"/>
<feature type="domain" description="ABC transporter" evidence="4">
    <location>
        <begin position="7"/>
        <end position="230"/>
    </location>
</feature>
<keyword evidence="1" id="KW-0813">Transport</keyword>
<dbReference type="OrthoDB" id="9802264at2"/>
<name>R3WJD7_9ENTE</name>
<dbReference type="RefSeq" id="WP_010768967.1">
    <property type="nucleotide sequence ID" value="NZ_ASWE01000001.1"/>
</dbReference>
<dbReference type="CDD" id="cd03293">
    <property type="entry name" value="ABC_NrtD_SsuB_transporters"/>
    <property type="match status" value="1"/>
</dbReference>
<protein>
    <recommendedName>
        <fullName evidence="4">ABC transporter domain-containing protein</fullName>
    </recommendedName>
</protein>
<dbReference type="GO" id="GO:0005524">
    <property type="term" value="F:ATP binding"/>
    <property type="evidence" value="ECO:0007669"/>
    <property type="project" value="UniProtKB-KW"/>
</dbReference>
<evidence type="ECO:0000313" key="5">
    <source>
        <dbReference type="EMBL" id="EOL41975.1"/>
    </source>
</evidence>
<dbReference type="PROSITE" id="PS00211">
    <property type="entry name" value="ABC_TRANSPORTER_1"/>
    <property type="match status" value="1"/>
</dbReference>
<dbReference type="InterPro" id="IPR017871">
    <property type="entry name" value="ABC_transporter-like_CS"/>
</dbReference>
<dbReference type="PROSITE" id="PS50893">
    <property type="entry name" value="ABC_TRANSPORTER_2"/>
    <property type="match status" value="1"/>
</dbReference>
<dbReference type="EMBL" id="AJAT01000017">
    <property type="protein sequence ID" value="EOL41975.1"/>
    <property type="molecule type" value="Genomic_DNA"/>
</dbReference>
<dbReference type="PATRIC" id="fig|1158610.3.peg.2299"/>
<reference evidence="5 6" key="1">
    <citation type="submission" date="2013-02" db="EMBL/GenBank/DDBJ databases">
        <title>The Genome Sequence of Enterococcus phoeniculicola BAA-412.</title>
        <authorList>
            <consortium name="The Broad Institute Genome Sequencing Platform"/>
            <consortium name="The Broad Institute Genome Sequencing Center for Infectious Disease"/>
            <person name="Earl A.M."/>
            <person name="Gilmore M.S."/>
            <person name="Lebreton F."/>
            <person name="Walker B."/>
            <person name="Young S.K."/>
            <person name="Zeng Q."/>
            <person name="Gargeya S."/>
            <person name="Fitzgerald M."/>
            <person name="Haas B."/>
            <person name="Abouelleil A."/>
            <person name="Alvarado L."/>
            <person name="Arachchi H.M."/>
            <person name="Berlin A.M."/>
            <person name="Chapman S.B."/>
            <person name="Dewar J."/>
            <person name="Goldberg J."/>
            <person name="Griggs A."/>
            <person name="Gujja S."/>
            <person name="Hansen M."/>
            <person name="Howarth C."/>
            <person name="Imamovic A."/>
            <person name="Larimer J."/>
            <person name="McCowan C."/>
            <person name="Murphy C."/>
            <person name="Neiman D."/>
            <person name="Pearson M."/>
            <person name="Priest M."/>
            <person name="Roberts A."/>
            <person name="Saif S."/>
            <person name="Shea T."/>
            <person name="Sisk P."/>
            <person name="Sykes S."/>
            <person name="Wortman J."/>
            <person name="Nusbaum C."/>
            <person name="Birren B."/>
        </authorList>
    </citation>
    <scope>NUCLEOTIDE SEQUENCE [LARGE SCALE GENOMIC DNA]</scope>
    <source>
        <strain evidence="5 6">ATCC BAA-412</strain>
    </source>
</reference>
<dbReference type="PANTHER" id="PTHR42788">
    <property type="entry name" value="TAURINE IMPORT ATP-BINDING PROTEIN-RELATED"/>
    <property type="match status" value="1"/>
</dbReference>
<gene>
    <name evidence="5" type="ORF">UC3_02323</name>
</gene>
<sequence>MKEKVVVAVKDLGKTFISNTKEKMTALDKVNLTVNEGDFISLIGPSGCGKSTLLRIISGLESHDTGSLTFTSEDENNGFVFQDSVLFPWKTVYQNVVFPLEIKKQKTKETLAKVDELIEMVGLEKFRNSLPKELSGGMKQRVSIARSLSYNPTVLMMDEPFGALDAMTRDTLNLELSRIWKESGKTILFVTHDIDEAVFLSTKVVIMSPRPGTIKEILPIDLGEDRDLAVRGSEKFIEYSNYLRGLLEH</sequence>
<evidence type="ECO:0000256" key="3">
    <source>
        <dbReference type="ARBA" id="ARBA00022840"/>
    </source>
</evidence>
<evidence type="ECO:0000259" key="4">
    <source>
        <dbReference type="PROSITE" id="PS50893"/>
    </source>
</evidence>
<evidence type="ECO:0000313" key="6">
    <source>
        <dbReference type="Proteomes" id="UP000013785"/>
    </source>
</evidence>
<dbReference type="InterPro" id="IPR003593">
    <property type="entry name" value="AAA+_ATPase"/>
</dbReference>
<dbReference type="InterPro" id="IPR003439">
    <property type="entry name" value="ABC_transporter-like_ATP-bd"/>
</dbReference>
<dbReference type="SMART" id="SM00382">
    <property type="entry name" value="AAA"/>
    <property type="match status" value="1"/>
</dbReference>
<dbReference type="InterPro" id="IPR027417">
    <property type="entry name" value="P-loop_NTPase"/>
</dbReference>
<dbReference type="GO" id="GO:0016887">
    <property type="term" value="F:ATP hydrolysis activity"/>
    <property type="evidence" value="ECO:0007669"/>
    <property type="project" value="InterPro"/>
</dbReference>
<dbReference type="HOGENOM" id="CLU_000604_1_22_9"/>
<proteinExistence type="predicted"/>
<dbReference type="Gene3D" id="3.40.50.300">
    <property type="entry name" value="P-loop containing nucleotide triphosphate hydrolases"/>
    <property type="match status" value="1"/>
</dbReference>
<dbReference type="eggNOG" id="COG1116">
    <property type="taxonomic scope" value="Bacteria"/>
</dbReference>
<organism evidence="5 6">
    <name type="scientific">Enterococcus phoeniculicola ATCC BAA-412</name>
    <dbReference type="NCBI Taxonomy" id="1158610"/>
    <lineage>
        <taxon>Bacteria</taxon>
        <taxon>Bacillati</taxon>
        <taxon>Bacillota</taxon>
        <taxon>Bacilli</taxon>
        <taxon>Lactobacillales</taxon>
        <taxon>Enterococcaceae</taxon>
        <taxon>Enterococcus</taxon>
    </lineage>
</organism>
<keyword evidence="3" id="KW-0067">ATP-binding</keyword>
<keyword evidence="2" id="KW-0547">Nucleotide-binding</keyword>